<keyword evidence="3" id="KW-0285">Flavoprotein</keyword>
<dbReference type="Pfam" id="PF22366">
    <property type="entry name" value="NDH2_C"/>
    <property type="match status" value="1"/>
</dbReference>
<dbReference type="PANTHER" id="PTHR43706">
    <property type="entry name" value="NADH DEHYDROGENASE"/>
    <property type="match status" value="1"/>
</dbReference>
<organism evidence="11 12">
    <name type="scientific">Candidatus Vogelbacteria bacterium CG10_big_fil_rev_8_21_14_0_10_51_16</name>
    <dbReference type="NCBI Taxonomy" id="1975045"/>
    <lineage>
        <taxon>Bacteria</taxon>
        <taxon>Candidatus Vogeliibacteriota</taxon>
    </lineage>
</organism>
<evidence type="ECO:0000256" key="2">
    <source>
        <dbReference type="ARBA" id="ARBA00012637"/>
    </source>
</evidence>
<evidence type="ECO:0000256" key="3">
    <source>
        <dbReference type="ARBA" id="ARBA00022630"/>
    </source>
</evidence>
<evidence type="ECO:0000256" key="7">
    <source>
        <dbReference type="ARBA" id="ARBA00023027"/>
    </source>
</evidence>
<evidence type="ECO:0000313" key="12">
    <source>
        <dbReference type="Proteomes" id="UP000228767"/>
    </source>
</evidence>
<evidence type="ECO:0000259" key="9">
    <source>
        <dbReference type="Pfam" id="PF07992"/>
    </source>
</evidence>
<keyword evidence="5" id="KW-0809">Transit peptide</keyword>
<comment type="catalytic activity">
    <reaction evidence="8">
        <text>a quinone + NADH + H(+) = a quinol + NAD(+)</text>
        <dbReference type="Rhea" id="RHEA:46160"/>
        <dbReference type="ChEBI" id="CHEBI:15378"/>
        <dbReference type="ChEBI" id="CHEBI:24646"/>
        <dbReference type="ChEBI" id="CHEBI:57540"/>
        <dbReference type="ChEBI" id="CHEBI:57945"/>
        <dbReference type="ChEBI" id="CHEBI:132124"/>
        <dbReference type="EC" id="1.6.5.9"/>
    </reaction>
</comment>
<comment type="caution">
    <text evidence="11">The sequence shown here is derived from an EMBL/GenBank/DDBJ whole genome shotgun (WGS) entry which is preliminary data.</text>
</comment>
<dbReference type="Pfam" id="PF07992">
    <property type="entry name" value="Pyr_redox_2"/>
    <property type="match status" value="1"/>
</dbReference>
<reference evidence="11 12" key="1">
    <citation type="submission" date="2017-09" db="EMBL/GenBank/DDBJ databases">
        <title>Depth-based differentiation of microbial function through sediment-hosted aquifers and enrichment of novel symbionts in the deep terrestrial subsurface.</title>
        <authorList>
            <person name="Probst A.J."/>
            <person name="Ladd B."/>
            <person name="Jarett J.K."/>
            <person name="Geller-Mcgrath D.E."/>
            <person name="Sieber C.M."/>
            <person name="Emerson J.B."/>
            <person name="Anantharaman K."/>
            <person name="Thomas B.C."/>
            <person name="Malmstrom R."/>
            <person name="Stieglmeier M."/>
            <person name="Klingl A."/>
            <person name="Woyke T."/>
            <person name="Ryan C.M."/>
            <person name="Banfield J.F."/>
        </authorList>
    </citation>
    <scope>NUCLEOTIDE SEQUENCE [LARGE SCALE GENOMIC DNA]</scope>
    <source>
        <strain evidence="11">CG10_big_fil_rev_8_21_14_0_10_51_16</strain>
    </source>
</reference>
<name>A0A2H0REY6_9BACT</name>
<proteinExistence type="inferred from homology"/>
<dbReference type="SUPFAM" id="SSF51905">
    <property type="entry name" value="FAD/NAD(P)-binding domain"/>
    <property type="match status" value="1"/>
</dbReference>
<dbReference type="GO" id="GO:0050136">
    <property type="term" value="F:NADH dehydrogenase (quinone) (non-electrogenic) activity"/>
    <property type="evidence" value="ECO:0007669"/>
    <property type="project" value="UniProtKB-EC"/>
</dbReference>
<gene>
    <name evidence="11" type="ORF">COV10_00950</name>
</gene>
<dbReference type="EMBL" id="PCYI01000006">
    <property type="protein sequence ID" value="PIR45078.1"/>
    <property type="molecule type" value="Genomic_DNA"/>
</dbReference>
<dbReference type="Gene3D" id="3.50.50.100">
    <property type="match status" value="1"/>
</dbReference>
<dbReference type="InterPro" id="IPR045024">
    <property type="entry name" value="NDH-2"/>
</dbReference>
<dbReference type="PRINTS" id="PR00368">
    <property type="entry name" value="FADPNR"/>
</dbReference>
<feature type="domain" description="FAD/NAD(P)-binding" evidence="9">
    <location>
        <begin position="14"/>
        <end position="373"/>
    </location>
</feature>
<accession>A0A2H0REY6</accession>
<dbReference type="AlphaFoldDB" id="A0A2H0REY6"/>
<dbReference type="PRINTS" id="PR00411">
    <property type="entry name" value="PNDRDTASEI"/>
</dbReference>
<dbReference type="InterPro" id="IPR036188">
    <property type="entry name" value="FAD/NAD-bd_sf"/>
</dbReference>
<keyword evidence="7" id="KW-0520">NAD</keyword>
<sequence length="461" mass="50539">MRMSIQKQPNTLPHVVVVGAGFGGMYAAKRLAREARRGLLQLTVVNDINYFLFTPLLHEVATGALSPTSVIEPLREAVNGKNVRVLTARVRSVDAGRRVVMLEPSDKHQSTSPLPSPVQERGLPYDYLIIATGAKSNRVRISGAEAHTFSLKSLSDAVAIRNAVIERFEQAARISSLEERARTLSFAVIGGGPTGVELVAELAEFLRELEEKYCPIHTASGLSRFHLTPTLSCPGEGATRPTGCATITLVQSREELLPQYHPDLRRAAAARLRAIGVRTLFNEQVVSVTPSEVVLSSGANLSTSLTVMTTGVVPSPLPIDGAETEYLHGRLLVDSTLRVRGSDTIFAVGDAAALANAEGHSHPMLAQVAVPQGIAAANNIIATISGRPLRSFHYRMRGELVSIGQWYAVADLQRVRFTGRFAWYLWRTIYLFKFASSRKRWRIAFEWTINLFYSRDTASIR</sequence>
<dbReference type="EC" id="1.6.5.9" evidence="2"/>
<dbReference type="InterPro" id="IPR023753">
    <property type="entry name" value="FAD/NAD-binding_dom"/>
</dbReference>
<evidence type="ECO:0000256" key="4">
    <source>
        <dbReference type="ARBA" id="ARBA00022827"/>
    </source>
</evidence>
<protein>
    <recommendedName>
        <fullName evidence="2">NADH:ubiquinone reductase (non-electrogenic)</fullName>
        <ecNumber evidence="2">1.6.5.9</ecNumber>
    </recommendedName>
</protein>
<evidence type="ECO:0000313" key="11">
    <source>
        <dbReference type="EMBL" id="PIR45078.1"/>
    </source>
</evidence>
<dbReference type="PANTHER" id="PTHR43706:SF47">
    <property type="entry name" value="EXTERNAL NADH-UBIQUINONE OXIDOREDUCTASE 1, MITOCHONDRIAL-RELATED"/>
    <property type="match status" value="1"/>
</dbReference>
<evidence type="ECO:0000256" key="8">
    <source>
        <dbReference type="ARBA" id="ARBA00047599"/>
    </source>
</evidence>
<evidence type="ECO:0000256" key="1">
    <source>
        <dbReference type="ARBA" id="ARBA00005272"/>
    </source>
</evidence>
<dbReference type="InterPro" id="IPR054585">
    <property type="entry name" value="NDH2-like_C"/>
</dbReference>
<comment type="similarity">
    <text evidence="1">Belongs to the NADH dehydrogenase family.</text>
</comment>
<keyword evidence="6" id="KW-0560">Oxidoreductase</keyword>
<evidence type="ECO:0000256" key="5">
    <source>
        <dbReference type="ARBA" id="ARBA00022946"/>
    </source>
</evidence>
<feature type="domain" description="External alternative NADH-ubiquinone oxidoreductase-like C-terminal" evidence="10">
    <location>
        <begin position="397"/>
        <end position="456"/>
    </location>
</feature>
<evidence type="ECO:0000256" key="6">
    <source>
        <dbReference type="ARBA" id="ARBA00023002"/>
    </source>
</evidence>
<evidence type="ECO:0000259" key="10">
    <source>
        <dbReference type="Pfam" id="PF22366"/>
    </source>
</evidence>
<keyword evidence="4" id="KW-0274">FAD</keyword>
<dbReference type="Proteomes" id="UP000228767">
    <property type="component" value="Unassembled WGS sequence"/>
</dbReference>